<dbReference type="PANTHER" id="PTHR30346">
    <property type="entry name" value="TRANSCRIPTIONAL DUAL REGULATOR HCAR-RELATED"/>
    <property type="match status" value="1"/>
</dbReference>
<dbReference type="SUPFAM" id="SSF53850">
    <property type="entry name" value="Periplasmic binding protein-like II"/>
    <property type="match status" value="1"/>
</dbReference>
<sequence length="291" mass="30864">MEWQQMRYVLAVAETKSFTRAAQQCFVVQSSLSQQIKSLEQELGVKLFARTSRRVELTEAGAAFLPAARAALKAADRAAQDAAAAGGQVCGHLKIGAIPTLAAVELPEILGMYCREYPEVTVSLYTASSDELTRAVADGDADVAFLGLPAGAPPPGTEHRLLSREHLLAVLPADHRLADQARLSLQELAGETFADFPSGTSGRAQSDTAFAAAGLHRRVAFEAMDTALILDLVREGLAIALLPPGTVIEATDLTARLVSDGPERCEYLTWHTFNPTPASAAFLELVLGGPG</sequence>
<evidence type="ECO:0000313" key="7">
    <source>
        <dbReference type="Proteomes" id="UP001251870"/>
    </source>
</evidence>
<dbReference type="InterPro" id="IPR000847">
    <property type="entry name" value="LysR_HTH_N"/>
</dbReference>
<evidence type="ECO:0000256" key="1">
    <source>
        <dbReference type="ARBA" id="ARBA00009437"/>
    </source>
</evidence>
<dbReference type="PROSITE" id="PS50931">
    <property type="entry name" value="HTH_LYSR"/>
    <property type="match status" value="1"/>
</dbReference>
<evidence type="ECO:0000256" key="2">
    <source>
        <dbReference type="ARBA" id="ARBA00023015"/>
    </source>
</evidence>
<dbReference type="PRINTS" id="PR00039">
    <property type="entry name" value="HTHLYSR"/>
</dbReference>
<gene>
    <name evidence="6" type="ORF">RIL96_12550</name>
</gene>
<dbReference type="Proteomes" id="UP001251870">
    <property type="component" value="Unassembled WGS sequence"/>
</dbReference>
<accession>A0ABU2DV48</accession>
<keyword evidence="4" id="KW-0804">Transcription</keyword>
<dbReference type="Gene3D" id="3.40.190.290">
    <property type="match status" value="1"/>
</dbReference>
<evidence type="ECO:0000259" key="5">
    <source>
        <dbReference type="PROSITE" id="PS50931"/>
    </source>
</evidence>
<reference evidence="6 7" key="1">
    <citation type="submission" date="2023-09" db="EMBL/GenBank/DDBJ databases">
        <title>Description of three actinobacteria isolated from air of manufacturing shop in a pharmaceutical factory.</title>
        <authorList>
            <person name="Zhang D.-F."/>
        </authorList>
    </citation>
    <scope>NUCLEOTIDE SEQUENCE [LARGE SCALE GENOMIC DNA]</scope>
    <source>
        <strain evidence="6 7">LY-0111</strain>
    </source>
</reference>
<evidence type="ECO:0000256" key="4">
    <source>
        <dbReference type="ARBA" id="ARBA00023163"/>
    </source>
</evidence>
<keyword evidence="3" id="KW-0238">DNA-binding</keyword>
<dbReference type="PANTHER" id="PTHR30346:SF30">
    <property type="entry name" value="SMALL NEUTRAL PROTEASE REGULATORY PROTEIN"/>
    <property type="match status" value="1"/>
</dbReference>
<evidence type="ECO:0000313" key="6">
    <source>
        <dbReference type="EMBL" id="MDR8020389.1"/>
    </source>
</evidence>
<name>A0ABU2DV48_9MICC</name>
<feature type="domain" description="HTH lysR-type" evidence="5">
    <location>
        <begin position="1"/>
        <end position="58"/>
    </location>
</feature>
<evidence type="ECO:0000256" key="3">
    <source>
        <dbReference type="ARBA" id="ARBA00023125"/>
    </source>
</evidence>
<comment type="caution">
    <text evidence="6">The sequence shown here is derived from an EMBL/GenBank/DDBJ whole genome shotgun (WGS) entry which is preliminary data.</text>
</comment>
<dbReference type="InterPro" id="IPR036388">
    <property type="entry name" value="WH-like_DNA-bd_sf"/>
</dbReference>
<dbReference type="RefSeq" id="WP_310549370.1">
    <property type="nucleotide sequence ID" value="NZ_JAVKGR010000026.1"/>
</dbReference>
<dbReference type="InterPro" id="IPR036390">
    <property type="entry name" value="WH_DNA-bd_sf"/>
</dbReference>
<organism evidence="6 7">
    <name type="scientific">Nesterenkonia aerolata</name>
    <dbReference type="NCBI Taxonomy" id="3074079"/>
    <lineage>
        <taxon>Bacteria</taxon>
        <taxon>Bacillati</taxon>
        <taxon>Actinomycetota</taxon>
        <taxon>Actinomycetes</taxon>
        <taxon>Micrococcales</taxon>
        <taxon>Micrococcaceae</taxon>
        <taxon>Nesterenkonia</taxon>
    </lineage>
</organism>
<dbReference type="Pfam" id="PF03466">
    <property type="entry name" value="LysR_substrate"/>
    <property type="match status" value="1"/>
</dbReference>
<keyword evidence="7" id="KW-1185">Reference proteome</keyword>
<dbReference type="EMBL" id="JAVKGR010000026">
    <property type="protein sequence ID" value="MDR8020389.1"/>
    <property type="molecule type" value="Genomic_DNA"/>
</dbReference>
<dbReference type="InterPro" id="IPR005119">
    <property type="entry name" value="LysR_subst-bd"/>
</dbReference>
<proteinExistence type="inferred from homology"/>
<protein>
    <submittedName>
        <fullName evidence="6">LysR substrate-binding domain-containing protein</fullName>
    </submittedName>
</protein>
<dbReference type="CDD" id="cd08436">
    <property type="entry name" value="PBP2_LTTR_like_3"/>
    <property type="match status" value="1"/>
</dbReference>
<dbReference type="Gene3D" id="1.10.10.10">
    <property type="entry name" value="Winged helix-like DNA-binding domain superfamily/Winged helix DNA-binding domain"/>
    <property type="match status" value="1"/>
</dbReference>
<dbReference type="Pfam" id="PF00126">
    <property type="entry name" value="HTH_1"/>
    <property type="match status" value="1"/>
</dbReference>
<comment type="similarity">
    <text evidence="1">Belongs to the LysR transcriptional regulatory family.</text>
</comment>
<keyword evidence="2" id="KW-0805">Transcription regulation</keyword>
<dbReference type="SUPFAM" id="SSF46785">
    <property type="entry name" value="Winged helix' DNA-binding domain"/>
    <property type="match status" value="1"/>
</dbReference>